<proteinExistence type="predicted"/>
<accession>A0A915J9W5</accession>
<dbReference type="AlphaFoldDB" id="A0A915J9W5"/>
<reference evidence="2" key="1">
    <citation type="submission" date="2022-11" db="UniProtKB">
        <authorList>
            <consortium name="WormBaseParasite"/>
        </authorList>
    </citation>
    <scope>IDENTIFICATION</scope>
</reference>
<dbReference type="WBParaSite" id="nRc.2.0.1.t22937-RA">
    <property type="protein sequence ID" value="nRc.2.0.1.t22937-RA"/>
    <property type="gene ID" value="nRc.2.0.1.g22937"/>
</dbReference>
<sequence length="81" mass="8041">MKYSRGKNLQLVMAGAATGVSAATAGCVGRGTMTTTTAACVAAVSKAGCCPLTTGAGSCRCVLTCPDPPACTVWEVEGRLK</sequence>
<evidence type="ECO:0000313" key="1">
    <source>
        <dbReference type="Proteomes" id="UP000887565"/>
    </source>
</evidence>
<name>A0A915J9W5_ROMCU</name>
<dbReference type="PROSITE" id="PS51257">
    <property type="entry name" value="PROKAR_LIPOPROTEIN"/>
    <property type="match status" value="1"/>
</dbReference>
<dbReference type="Proteomes" id="UP000887565">
    <property type="component" value="Unplaced"/>
</dbReference>
<evidence type="ECO:0000313" key="2">
    <source>
        <dbReference type="WBParaSite" id="nRc.2.0.1.t22937-RA"/>
    </source>
</evidence>
<keyword evidence="1" id="KW-1185">Reference proteome</keyword>
<protein>
    <submittedName>
        <fullName evidence="2">Secreted protein</fullName>
    </submittedName>
</protein>
<organism evidence="1 2">
    <name type="scientific">Romanomermis culicivorax</name>
    <name type="common">Nematode worm</name>
    <dbReference type="NCBI Taxonomy" id="13658"/>
    <lineage>
        <taxon>Eukaryota</taxon>
        <taxon>Metazoa</taxon>
        <taxon>Ecdysozoa</taxon>
        <taxon>Nematoda</taxon>
        <taxon>Enoplea</taxon>
        <taxon>Dorylaimia</taxon>
        <taxon>Mermithida</taxon>
        <taxon>Mermithoidea</taxon>
        <taxon>Mermithidae</taxon>
        <taxon>Romanomermis</taxon>
    </lineage>
</organism>